<dbReference type="Proteomes" id="UP001151287">
    <property type="component" value="Unassembled WGS sequence"/>
</dbReference>
<accession>A0A9Q0C3K5</accession>
<evidence type="ECO:0000256" key="1">
    <source>
        <dbReference type="RuleBase" id="RU000628"/>
    </source>
</evidence>
<comment type="caution">
    <text evidence="4">The sequence shown here is derived from an EMBL/GenBank/DDBJ whole genome shotgun (WGS) entry which is preliminary data.</text>
</comment>
<dbReference type="PRINTS" id="PR00382">
    <property type="entry name" value="LIPIDTRNSFER"/>
</dbReference>
<dbReference type="SMART" id="SM00499">
    <property type="entry name" value="AAI"/>
    <property type="match status" value="1"/>
</dbReference>
<evidence type="ECO:0000313" key="5">
    <source>
        <dbReference type="Proteomes" id="UP001151287"/>
    </source>
</evidence>
<name>A0A9Q0C3K5_9POAL</name>
<sequence>MKTFTFLALALILSLATTPIFTSAGVTCSDVYTDLMPCLGYVQGGDLTTSCCDGVRSLMSAASTKSDRQTACRCIKSVASSAGGSYTSRAMGIPAQCKIPMPYKMNPNTDCSKIN</sequence>
<protein>
    <recommendedName>
        <fullName evidence="1">Non-specific lipid-transfer protein</fullName>
    </recommendedName>
</protein>
<dbReference type="InterPro" id="IPR016140">
    <property type="entry name" value="Bifunc_inhib/LTP/seed_store"/>
</dbReference>
<organism evidence="4 5">
    <name type="scientific">Rhynchospora breviuscula</name>
    <dbReference type="NCBI Taxonomy" id="2022672"/>
    <lineage>
        <taxon>Eukaryota</taxon>
        <taxon>Viridiplantae</taxon>
        <taxon>Streptophyta</taxon>
        <taxon>Embryophyta</taxon>
        <taxon>Tracheophyta</taxon>
        <taxon>Spermatophyta</taxon>
        <taxon>Magnoliopsida</taxon>
        <taxon>Liliopsida</taxon>
        <taxon>Poales</taxon>
        <taxon>Cyperaceae</taxon>
        <taxon>Cyperoideae</taxon>
        <taxon>Rhynchosporeae</taxon>
        <taxon>Rhynchospora</taxon>
    </lineage>
</organism>
<gene>
    <name evidence="4" type="ORF">LUZ63_018031</name>
</gene>
<reference evidence="4" key="1">
    <citation type="journal article" date="2022" name="Cell">
        <title>Repeat-based holocentromeres influence genome architecture and karyotype evolution.</title>
        <authorList>
            <person name="Hofstatter P.G."/>
            <person name="Thangavel G."/>
            <person name="Lux T."/>
            <person name="Neumann P."/>
            <person name="Vondrak T."/>
            <person name="Novak P."/>
            <person name="Zhang M."/>
            <person name="Costa L."/>
            <person name="Castellani M."/>
            <person name="Scott A."/>
            <person name="Toegelov H."/>
            <person name="Fuchs J."/>
            <person name="Mata-Sucre Y."/>
            <person name="Dias Y."/>
            <person name="Vanzela A.L.L."/>
            <person name="Huettel B."/>
            <person name="Almeida C.C.S."/>
            <person name="Simkova H."/>
            <person name="Souza G."/>
            <person name="Pedrosa-Harand A."/>
            <person name="Macas J."/>
            <person name="Mayer K.F.X."/>
            <person name="Houben A."/>
            <person name="Marques A."/>
        </authorList>
    </citation>
    <scope>NUCLEOTIDE SEQUENCE</scope>
    <source>
        <strain evidence="4">RhyBre1mFocal</strain>
    </source>
</reference>
<evidence type="ECO:0000256" key="2">
    <source>
        <dbReference type="SAM" id="SignalP"/>
    </source>
</evidence>
<dbReference type="SUPFAM" id="SSF47699">
    <property type="entry name" value="Bifunctional inhibitor/lipid-transfer protein/seed storage 2S albumin"/>
    <property type="match status" value="1"/>
</dbReference>
<keyword evidence="5" id="KW-1185">Reference proteome</keyword>
<dbReference type="GO" id="GO:0006869">
    <property type="term" value="P:lipid transport"/>
    <property type="evidence" value="ECO:0007669"/>
    <property type="project" value="InterPro"/>
</dbReference>
<dbReference type="Pfam" id="PF00234">
    <property type="entry name" value="Tryp_alpha_amyl"/>
    <property type="match status" value="1"/>
</dbReference>
<keyword evidence="1" id="KW-0813">Transport</keyword>
<feature type="domain" description="Bifunctional inhibitor/plant lipid transfer protein/seed storage helical" evidence="3">
    <location>
        <begin position="28"/>
        <end position="111"/>
    </location>
</feature>
<evidence type="ECO:0000259" key="3">
    <source>
        <dbReference type="SMART" id="SM00499"/>
    </source>
</evidence>
<comment type="function">
    <text evidence="1">Plant non-specific lipid-transfer proteins transfer phospholipids as well as galactolipids across membranes. May play a role in wax or cutin deposition in the cell walls of expanding epidermal cells and certain secretory tissues.</text>
</comment>
<keyword evidence="1" id="KW-0446">Lipid-binding</keyword>
<dbReference type="CDD" id="cd01960">
    <property type="entry name" value="nsLTP1"/>
    <property type="match status" value="1"/>
</dbReference>
<dbReference type="InterPro" id="IPR000528">
    <property type="entry name" value="Plant_nsLTP"/>
</dbReference>
<dbReference type="PANTHER" id="PTHR33076">
    <property type="entry name" value="NON-SPECIFIC LIPID-TRANSFER PROTEIN 2-RELATED"/>
    <property type="match status" value="1"/>
</dbReference>
<dbReference type="GO" id="GO:0008289">
    <property type="term" value="F:lipid binding"/>
    <property type="evidence" value="ECO:0007669"/>
    <property type="project" value="UniProtKB-KW"/>
</dbReference>
<feature type="chain" id="PRO_5040448661" description="Non-specific lipid-transfer protein" evidence="2">
    <location>
        <begin position="25"/>
        <end position="115"/>
    </location>
</feature>
<dbReference type="InterPro" id="IPR036312">
    <property type="entry name" value="Bifun_inhib/LTP/seed_sf"/>
</dbReference>
<dbReference type="AlphaFoldDB" id="A0A9Q0C3K5"/>
<dbReference type="EMBL" id="JAMQYH010000005">
    <property type="protein sequence ID" value="KAJ1686641.1"/>
    <property type="molecule type" value="Genomic_DNA"/>
</dbReference>
<dbReference type="OrthoDB" id="1890443at2759"/>
<evidence type="ECO:0000313" key="4">
    <source>
        <dbReference type="EMBL" id="KAJ1686641.1"/>
    </source>
</evidence>
<keyword evidence="2" id="KW-0732">Signal</keyword>
<proteinExistence type="inferred from homology"/>
<feature type="signal peptide" evidence="2">
    <location>
        <begin position="1"/>
        <end position="24"/>
    </location>
</feature>
<comment type="similarity">
    <text evidence="1">Belongs to the plant LTP family.</text>
</comment>
<dbReference type="Gene3D" id="1.10.110.10">
    <property type="entry name" value="Plant lipid-transfer and hydrophobic proteins"/>
    <property type="match status" value="1"/>
</dbReference>